<feature type="transmembrane region" description="Helical" evidence="1">
    <location>
        <begin position="306"/>
        <end position="325"/>
    </location>
</feature>
<dbReference type="GO" id="GO:0043190">
    <property type="term" value="C:ATP-binding cassette (ABC) transporter complex"/>
    <property type="evidence" value="ECO:0007669"/>
    <property type="project" value="InterPro"/>
</dbReference>
<feature type="transmembrane region" description="Helical" evidence="1">
    <location>
        <begin position="163"/>
        <end position="183"/>
    </location>
</feature>
<dbReference type="PANTHER" id="PTHR30188">
    <property type="entry name" value="ABC TRANSPORTER PERMEASE PROTEIN-RELATED"/>
    <property type="match status" value="1"/>
</dbReference>
<name>A0A4R6QG77_9BURK</name>
<dbReference type="Proteomes" id="UP000295361">
    <property type="component" value="Unassembled WGS sequence"/>
</dbReference>
<keyword evidence="1" id="KW-0812">Transmembrane</keyword>
<keyword evidence="1" id="KW-1133">Transmembrane helix</keyword>
<dbReference type="InterPro" id="IPR030802">
    <property type="entry name" value="Permease_MalE"/>
</dbReference>
<feature type="transmembrane region" description="Helical" evidence="1">
    <location>
        <begin position="256"/>
        <end position="286"/>
    </location>
</feature>
<accession>A0A4R6QG77</accession>
<sequence>MPTEAASDPPPSAAWEALSDGALLRLAGDWRGRASLPAPPAGLAAGQQLRVDTQDLTHFDSGLASALWALAGRGARLDPAGLPEGLREVLALAGSGLASAAPAPRSRLLSRIGLQWAERLDRGQTTLRFVGEVLQAAARALRGRTAMRKADFMHQLQATGPSSLGIVSLVSFLVGLILAYMGAAQLQRFGAQIYMADLVTIGVVREIAALMTGIILAGRVGAAFAAQLGSMQANEEIDALQSMGLNPVEHLVLPRVLAMLLVAPLLTTYAALVGMLAGLLVAVGIYDVEPIEYLVHCRDSLTLSHLGIGLLKGTVYAVLVALAGCRQGLNAGRSAQAVGDATTAAVVQAIVWIVVAASALTMMFQRLDW</sequence>
<feature type="transmembrane region" description="Helical" evidence="1">
    <location>
        <begin position="337"/>
        <end position="364"/>
    </location>
</feature>
<dbReference type="RefSeq" id="WP_133703453.1">
    <property type="nucleotide sequence ID" value="NZ_SNXS01000011.1"/>
</dbReference>
<dbReference type="Pfam" id="PF02405">
    <property type="entry name" value="MlaE"/>
    <property type="match status" value="1"/>
</dbReference>
<reference evidence="2 3" key="1">
    <citation type="submission" date="2019-03" db="EMBL/GenBank/DDBJ databases">
        <title>Genomic Encyclopedia of Type Strains, Phase IV (KMG-IV): sequencing the most valuable type-strain genomes for metagenomic binning, comparative biology and taxonomic classification.</title>
        <authorList>
            <person name="Goeker M."/>
        </authorList>
    </citation>
    <scope>NUCLEOTIDE SEQUENCE [LARGE SCALE GENOMIC DNA]</scope>
    <source>
        <strain evidence="2 3">DSM 16998</strain>
    </source>
</reference>
<dbReference type="GO" id="GO:0005548">
    <property type="term" value="F:phospholipid transporter activity"/>
    <property type="evidence" value="ECO:0007669"/>
    <property type="project" value="TreeGrafter"/>
</dbReference>
<proteinExistence type="predicted"/>
<comment type="caution">
    <text evidence="2">The sequence shown here is derived from an EMBL/GenBank/DDBJ whole genome shotgun (WGS) entry which is preliminary data.</text>
</comment>
<dbReference type="OrthoDB" id="9810518at2"/>
<organism evidence="2 3">
    <name type="scientific">Roseateles toxinivorans</name>
    <dbReference type="NCBI Taxonomy" id="270368"/>
    <lineage>
        <taxon>Bacteria</taxon>
        <taxon>Pseudomonadati</taxon>
        <taxon>Pseudomonadota</taxon>
        <taxon>Betaproteobacteria</taxon>
        <taxon>Burkholderiales</taxon>
        <taxon>Sphaerotilaceae</taxon>
        <taxon>Roseateles</taxon>
    </lineage>
</organism>
<dbReference type="AlphaFoldDB" id="A0A4R6QG77"/>
<dbReference type="EMBL" id="SNXS01000011">
    <property type="protein sequence ID" value="TDP61600.1"/>
    <property type="molecule type" value="Genomic_DNA"/>
</dbReference>
<keyword evidence="1" id="KW-0472">Membrane</keyword>
<evidence type="ECO:0000313" key="3">
    <source>
        <dbReference type="Proteomes" id="UP000295361"/>
    </source>
</evidence>
<protein>
    <submittedName>
        <fullName evidence="2">Phospholipid/cholesterol/gamma-HCH transport system permease protein</fullName>
    </submittedName>
</protein>
<dbReference type="InParanoid" id="A0A4R6QG77"/>
<evidence type="ECO:0000256" key="1">
    <source>
        <dbReference type="SAM" id="Phobius"/>
    </source>
</evidence>
<evidence type="ECO:0000313" key="2">
    <source>
        <dbReference type="EMBL" id="TDP61600.1"/>
    </source>
</evidence>
<dbReference type="PANTHER" id="PTHR30188:SF3">
    <property type="entry name" value="ABC TRANSPORTER PERMEASE"/>
    <property type="match status" value="1"/>
</dbReference>
<gene>
    <name evidence="2" type="ORF">DES47_11117</name>
</gene>
<keyword evidence="3" id="KW-1185">Reference proteome</keyword>